<organism evidence="16 17">
    <name type="scientific">Psittacicella gerlachiana</name>
    <dbReference type="NCBI Taxonomy" id="2028574"/>
    <lineage>
        <taxon>Bacteria</taxon>
        <taxon>Pseudomonadati</taxon>
        <taxon>Pseudomonadota</taxon>
        <taxon>Gammaproteobacteria</taxon>
        <taxon>Pasteurellales</taxon>
        <taxon>Psittacicellaceae</taxon>
        <taxon>Psittacicella</taxon>
    </lineage>
</organism>
<keyword evidence="10 13" id="KW-0143">Chaperone</keyword>
<protein>
    <recommendedName>
        <fullName evidence="3 13">Membrane protein insertase YidC</fullName>
    </recommendedName>
    <alternativeName>
        <fullName evidence="12 13">Foldase YidC</fullName>
    </alternativeName>
    <alternativeName>
        <fullName evidence="11 13">Membrane integrase YidC</fullName>
    </alternativeName>
    <alternativeName>
        <fullName evidence="13">Membrane protein YidC</fullName>
    </alternativeName>
</protein>
<dbReference type="Gene3D" id="2.70.98.90">
    <property type="match status" value="1"/>
</dbReference>
<dbReference type="InterPro" id="IPR047196">
    <property type="entry name" value="YidC_ALB_C"/>
</dbReference>
<accession>A0A3A1Y8L6</accession>
<evidence type="ECO:0000259" key="15">
    <source>
        <dbReference type="Pfam" id="PF14849"/>
    </source>
</evidence>
<dbReference type="AlphaFoldDB" id="A0A3A1Y8L6"/>
<feature type="transmembrane region" description="Helical" evidence="13">
    <location>
        <begin position="481"/>
        <end position="512"/>
    </location>
</feature>
<dbReference type="InterPro" id="IPR038221">
    <property type="entry name" value="YidC_periplasmic_sf"/>
</dbReference>
<gene>
    <name evidence="13" type="primary">yidC</name>
    <name evidence="16" type="ORF">CKF59_06305</name>
</gene>
<comment type="similarity">
    <text evidence="2 13">Belongs to the OXA1/ALB3/YidC family. Type 1 subfamily.</text>
</comment>
<dbReference type="InterPro" id="IPR001708">
    <property type="entry name" value="YidC/ALB3/OXA1/COX18"/>
</dbReference>
<dbReference type="Pfam" id="PF02096">
    <property type="entry name" value="60KD_IMP"/>
    <property type="match status" value="1"/>
</dbReference>
<dbReference type="OrthoDB" id="9780552at2"/>
<evidence type="ECO:0000256" key="12">
    <source>
        <dbReference type="ARBA" id="ARBA00033342"/>
    </source>
</evidence>
<evidence type="ECO:0000256" key="2">
    <source>
        <dbReference type="ARBA" id="ARBA00010527"/>
    </source>
</evidence>
<feature type="transmembrane region" description="Helical" evidence="13">
    <location>
        <begin position="441"/>
        <end position="461"/>
    </location>
</feature>
<sequence>MNQTRGILFIVLAVLSFLLFQAYVQDTAPKPESDSVVATHDPNNLGTGIDTANALSISNDVLKLTINAKTGDFIGAELLKYDRTIEDKTPLTLLSNNPDDYLRIVNGLAGEGGTDSASTRADYAVASQSNNSVTLTYTKDGVTYNKTITVDGYKVLVNYQVHNETAKTISVAPYASFVYRPAPAPSLFSRSNVYGTNQSYAGLVISTDSDNYDKISNSDIEDNDFKRISTSKGWTAISQHFFVTAYAPKSENGFDIYTQYSNGNYIINTLAHTTNVDPNSTVTFNDTYWIGPKLQDQLETVAPDLDLVVDYGWAWFLSLPLFKLMQFLHSFIGNWGLTIIALTLVVRIIISPLSRLQFRNQALMRVIQPELAAANERAGEDRMKRLTETQKVFKKYGASQFTGCFPALIQMPIFLALFYLMNEAVDLRHQSFLWIHDLSQADPYFILPILNGLTMIFMFSLTPMPENMDPLQRKIMKMMPYIFIVFFLFLPSGLILYYIVSNIITIIFIIYYNRKLTYLYANNLLPTYKVVDRPITAPRRKR</sequence>
<keyword evidence="8 13" id="KW-1133">Transmembrane helix</keyword>
<name>A0A3A1Y8L6_9GAMM</name>
<dbReference type="HAMAP" id="MF_01810">
    <property type="entry name" value="YidC_type1"/>
    <property type="match status" value="1"/>
</dbReference>
<evidence type="ECO:0000256" key="7">
    <source>
        <dbReference type="ARBA" id="ARBA00022927"/>
    </source>
</evidence>
<dbReference type="RefSeq" id="WP_119535104.1">
    <property type="nucleotide sequence ID" value="NZ_NRJF01000192.1"/>
</dbReference>
<comment type="subcellular location">
    <subcellularLocation>
        <location evidence="1">Cell inner membrane</location>
        <topology evidence="1">Multi-pass membrane protein</topology>
    </subcellularLocation>
    <subcellularLocation>
        <location evidence="13">Cell membrane</location>
        <topology evidence="13">Multi-pass membrane protein</topology>
    </subcellularLocation>
</comment>
<evidence type="ECO:0000313" key="17">
    <source>
        <dbReference type="Proteomes" id="UP000265964"/>
    </source>
</evidence>
<dbReference type="NCBIfam" id="TIGR03592">
    <property type="entry name" value="yidC_oxa1_cterm"/>
    <property type="match status" value="1"/>
</dbReference>
<dbReference type="EMBL" id="NRJF01000192">
    <property type="protein sequence ID" value="RIY33548.1"/>
    <property type="molecule type" value="Genomic_DNA"/>
</dbReference>
<evidence type="ECO:0000256" key="6">
    <source>
        <dbReference type="ARBA" id="ARBA00022692"/>
    </source>
</evidence>
<dbReference type="Proteomes" id="UP000265964">
    <property type="component" value="Unassembled WGS sequence"/>
</dbReference>
<dbReference type="PRINTS" id="PR01900">
    <property type="entry name" value="YIDCPROTEIN"/>
</dbReference>
<dbReference type="Pfam" id="PF14849">
    <property type="entry name" value="YidC_periplas"/>
    <property type="match status" value="1"/>
</dbReference>
<comment type="subunit">
    <text evidence="13">Interacts with the Sec translocase complex via SecD. Specifically interacts with transmembrane segments of nascent integral membrane proteins during membrane integration.</text>
</comment>
<evidence type="ECO:0000256" key="1">
    <source>
        <dbReference type="ARBA" id="ARBA00004429"/>
    </source>
</evidence>
<feature type="transmembrane region" description="Helical" evidence="13">
    <location>
        <begin position="327"/>
        <end position="350"/>
    </location>
</feature>
<evidence type="ECO:0000256" key="11">
    <source>
        <dbReference type="ARBA" id="ARBA00033245"/>
    </source>
</evidence>
<keyword evidence="4 13" id="KW-0813">Transport</keyword>
<evidence type="ECO:0000256" key="5">
    <source>
        <dbReference type="ARBA" id="ARBA00022475"/>
    </source>
</evidence>
<evidence type="ECO:0000256" key="13">
    <source>
        <dbReference type="HAMAP-Rule" id="MF_01810"/>
    </source>
</evidence>
<dbReference type="InterPro" id="IPR028055">
    <property type="entry name" value="YidC/Oxa/ALB_C"/>
</dbReference>
<dbReference type="GO" id="GO:0005886">
    <property type="term" value="C:plasma membrane"/>
    <property type="evidence" value="ECO:0007669"/>
    <property type="project" value="UniProtKB-SubCell"/>
</dbReference>
<keyword evidence="6 13" id="KW-0812">Transmembrane</keyword>
<evidence type="ECO:0000259" key="14">
    <source>
        <dbReference type="Pfam" id="PF02096"/>
    </source>
</evidence>
<dbReference type="CDD" id="cd20070">
    <property type="entry name" value="5TM_YidC_Alb3"/>
    <property type="match status" value="1"/>
</dbReference>
<comment type="function">
    <text evidence="13">Required for the insertion and/or proper folding and/or complex formation of integral membrane proteins into the membrane. Involved in integration of membrane proteins that insert both dependently and independently of the Sec translocase complex, as well as at least some lipoproteins. Aids folding of multispanning membrane proteins.</text>
</comment>
<keyword evidence="5 13" id="KW-1003">Cell membrane</keyword>
<keyword evidence="17" id="KW-1185">Reference proteome</keyword>
<reference evidence="16 17" key="1">
    <citation type="submission" date="2017-08" db="EMBL/GenBank/DDBJ databases">
        <title>Reclassification of Bisgaard taxon 37 and 44.</title>
        <authorList>
            <person name="Christensen H."/>
        </authorList>
    </citation>
    <scope>NUCLEOTIDE SEQUENCE [LARGE SCALE GENOMIC DNA]</scope>
    <source>
        <strain evidence="16 17">EEAB3T1</strain>
    </source>
</reference>
<feature type="transmembrane region" description="Helical" evidence="13">
    <location>
        <begin position="401"/>
        <end position="421"/>
    </location>
</feature>
<evidence type="ECO:0000313" key="16">
    <source>
        <dbReference type="EMBL" id="RIY33548.1"/>
    </source>
</evidence>
<dbReference type="GO" id="GO:0032977">
    <property type="term" value="F:membrane insertase activity"/>
    <property type="evidence" value="ECO:0007669"/>
    <property type="project" value="InterPro"/>
</dbReference>
<evidence type="ECO:0000256" key="8">
    <source>
        <dbReference type="ARBA" id="ARBA00022989"/>
    </source>
</evidence>
<dbReference type="NCBIfam" id="TIGR03593">
    <property type="entry name" value="yidC_nterm"/>
    <property type="match status" value="1"/>
</dbReference>
<dbReference type="CDD" id="cd19961">
    <property type="entry name" value="EcYidC-like_peri"/>
    <property type="match status" value="1"/>
</dbReference>
<feature type="domain" description="Membrane insertase YidC/Oxa/ALB C-terminal" evidence="14">
    <location>
        <begin position="335"/>
        <end position="513"/>
    </location>
</feature>
<proteinExistence type="inferred from homology"/>
<dbReference type="InterPro" id="IPR028053">
    <property type="entry name" value="Membr_insert_YidC_N"/>
</dbReference>
<evidence type="ECO:0000256" key="9">
    <source>
        <dbReference type="ARBA" id="ARBA00023136"/>
    </source>
</evidence>
<comment type="caution">
    <text evidence="16">The sequence shown here is derived from an EMBL/GenBank/DDBJ whole genome shotgun (WGS) entry which is preliminary data.</text>
</comment>
<dbReference type="InterPro" id="IPR019998">
    <property type="entry name" value="Membr_insert_YidC"/>
</dbReference>
<dbReference type="PANTHER" id="PTHR12428">
    <property type="entry name" value="OXA1"/>
    <property type="match status" value="1"/>
</dbReference>
<evidence type="ECO:0000256" key="3">
    <source>
        <dbReference type="ARBA" id="ARBA00015325"/>
    </source>
</evidence>
<dbReference type="GO" id="GO:0051205">
    <property type="term" value="P:protein insertion into membrane"/>
    <property type="evidence" value="ECO:0007669"/>
    <property type="project" value="TreeGrafter"/>
</dbReference>
<dbReference type="GO" id="GO:0015031">
    <property type="term" value="P:protein transport"/>
    <property type="evidence" value="ECO:0007669"/>
    <property type="project" value="UniProtKB-KW"/>
</dbReference>
<dbReference type="PANTHER" id="PTHR12428:SF65">
    <property type="entry name" value="CYTOCHROME C OXIDASE ASSEMBLY PROTEIN COX18, MITOCHONDRIAL"/>
    <property type="match status" value="1"/>
</dbReference>
<feature type="domain" description="Membrane insertase YidC N-terminal" evidence="15">
    <location>
        <begin position="56"/>
        <end position="324"/>
    </location>
</feature>
<evidence type="ECO:0000256" key="10">
    <source>
        <dbReference type="ARBA" id="ARBA00023186"/>
    </source>
</evidence>
<keyword evidence="7 13" id="KW-0653">Protein transport</keyword>
<evidence type="ECO:0000256" key="4">
    <source>
        <dbReference type="ARBA" id="ARBA00022448"/>
    </source>
</evidence>
<keyword evidence="9 13" id="KW-0472">Membrane</keyword>
<dbReference type="PRINTS" id="PR00701">
    <property type="entry name" value="60KDINNERMP"/>
</dbReference>